<evidence type="ECO:0000256" key="3">
    <source>
        <dbReference type="ARBA" id="ARBA00022475"/>
    </source>
</evidence>
<dbReference type="PANTHER" id="PTHR30151:SF20">
    <property type="entry name" value="ABC TRANSPORTER PERMEASE PROTEIN HI_0355-RELATED"/>
    <property type="match status" value="1"/>
</dbReference>
<evidence type="ECO:0000313" key="10">
    <source>
        <dbReference type="Proteomes" id="UP001172708"/>
    </source>
</evidence>
<comment type="subcellular location">
    <subcellularLocation>
        <location evidence="1 7">Cell membrane</location>
        <topology evidence="1 7">Multi-pass membrane protein</topology>
    </subcellularLocation>
</comment>
<dbReference type="PANTHER" id="PTHR30151">
    <property type="entry name" value="ALKANE SULFONATE ABC TRANSPORTER-RELATED, MEMBRANE SUBUNIT"/>
    <property type="match status" value="1"/>
</dbReference>
<keyword evidence="3" id="KW-1003">Cell membrane</keyword>
<name>A0ABT8GJT9_9MICO</name>
<dbReference type="SUPFAM" id="SSF161098">
    <property type="entry name" value="MetI-like"/>
    <property type="match status" value="1"/>
</dbReference>
<evidence type="ECO:0000256" key="7">
    <source>
        <dbReference type="RuleBase" id="RU363032"/>
    </source>
</evidence>
<dbReference type="PROSITE" id="PS50928">
    <property type="entry name" value="ABC_TM1"/>
    <property type="match status" value="1"/>
</dbReference>
<comment type="caution">
    <text evidence="9">The sequence shown here is derived from an EMBL/GenBank/DDBJ whole genome shotgun (WGS) entry which is preliminary data.</text>
</comment>
<feature type="domain" description="ABC transmembrane type-1" evidence="8">
    <location>
        <begin position="59"/>
        <end position="253"/>
    </location>
</feature>
<evidence type="ECO:0000256" key="2">
    <source>
        <dbReference type="ARBA" id="ARBA00022448"/>
    </source>
</evidence>
<keyword evidence="4 7" id="KW-0812">Transmembrane</keyword>
<accession>A0ABT8GJT9</accession>
<gene>
    <name evidence="9" type="ORF">QQX02_09725</name>
</gene>
<organism evidence="9 10">
    <name type="scientific">Demequina muriae</name>
    <dbReference type="NCBI Taxonomy" id="3051664"/>
    <lineage>
        <taxon>Bacteria</taxon>
        <taxon>Bacillati</taxon>
        <taxon>Actinomycetota</taxon>
        <taxon>Actinomycetes</taxon>
        <taxon>Micrococcales</taxon>
        <taxon>Demequinaceae</taxon>
        <taxon>Demequina</taxon>
    </lineage>
</organism>
<dbReference type="InterPro" id="IPR000515">
    <property type="entry name" value="MetI-like"/>
</dbReference>
<feature type="transmembrane region" description="Helical" evidence="7">
    <location>
        <begin position="73"/>
        <end position="91"/>
    </location>
</feature>
<dbReference type="RefSeq" id="WP_301142742.1">
    <property type="nucleotide sequence ID" value="NZ_JAUHQA010000001.1"/>
</dbReference>
<sequence>MPRSLPAWATSLIGAVAIVALWWLLSVTVLSSVGSSGAPAIPGPGEVLASYAESGWESYWRNFSVTLSEAAWGYLWGNGLALLLAAVVLVLPRLETVAMQLAVISYCIPIVAIGPLLLLILGVPTAGEPSSTAVFLAAMSVFFTSVVGTMLGLKSADRASLDMVAVYGGGRLMQLRKVRVIAALPATLTALQIAVPAAFLGAILGEYLGKVEVGIGPAMVIAQQSLNAPRVWAIALASGAVALIAYVAVGMVARMAAPWAKGSAA</sequence>
<feature type="transmembrane region" description="Helical" evidence="7">
    <location>
        <begin position="231"/>
        <end position="253"/>
    </location>
</feature>
<dbReference type="Pfam" id="PF00528">
    <property type="entry name" value="BPD_transp_1"/>
    <property type="match status" value="1"/>
</dbReference>
<comment type="similarity">
    <text evidence="7">Belongs to the binding-protein-dependent transport system permease family.</text>
</comment>
<keyword evidence="10" id="KW-1185">Reference proteome</keyword>
<protein>
    <submittedName>
        <fullName evidence="9">ABC transporter permease subunit</fullName>
    </submittedName>
</protein>
<dbReference type="Gene3D" id="1.10.3720.10">
    <property type="entry name" value="MetI-like"/>
    <property type="match status" value="1"/>
</dbReference>
<reference evidence="9" key="1">
    <citation type="submission" date="2023-06" db="EMBL/GenBank/DDBJ databases">
        <title>Egi l300058.</title>
        <authorList>
            <person name="Gao L."/>
            <person name="Fang B.-Z."/>
            <person name="Li W.-J."/>
        </authorList>
    </citation>
    <scope>NUCLEOTIDE SEQUENCE</scope>
    <source>
        <strain evidence="9">EGI L300058</strain>
    </source>
</reference>
<evidence type="ECO:0000313" key="9">
    <source>
        <dbReference type="EMBL" id="MDN4481201.1"/>
    </source>
</evidence>
<feature type="transmembrane region" description="Helical" evidence="7">
    <location>
        <begin position="103"/>
        <end position="121"/>
    </location>
</feature>
<feature type="transmembrane region" description="Helical" evidence="7">
    <location>
        <begin position="133"/>
        <end position="153"/>
    </location>
</feature>
<evidence type="ECO:0000256" key="6">
    <source>
        <dbReference type="ARBA" id="ARBA00023136"/>
    </source>
</evidence>
<evidence type="ECO:0000256" key="1">
    <source>
        <dbReference type="ARBA" id="ARBA00004651"/>
    </source>
</evidence>
<keyword evidence="2 7" id="KW-0813">Transport</keyword>
<keyword evidence="5 7" id="KW-1133">Transmembrane helix</keyword>
<proteinExistence type="inferred from homology"/>
<keyword evidence="6 7" id="KW-0472">Membrane</keyword>
<evidence type="ECO:0000256" key="5">
    <source>
        <dbReference type="ARBA" id="ARBA00022989"/>
    </source>
</evidence>
<dbReference type="EMBL" id="JAUHQA010000001">
    <property type="protein sequence ID" value="MDN4481201.1"/>
    <property type="molecule type" value="Genomic_DNA"/>
</dbReference>
<evidence type="ECO:0000259" key="8">
    <source>
        <dbReference type="PROSITE" id="PS50928"/>
    </source>
</evidence>
<feature type="transmembrane region" description="Helical" evidence="7">
    <location>
        <begin position="180"/>
        <end position="204"/>
    </location>
</feature>
<evidence type="ECO:0000256" key="4">
    <source>
        <dbReference type="ARBA" id="ARBA00022692"/>
    </source>
</evidence>
<dbReference type="InterPro" id="IPR035906">
    <property type="entry name" value="MetI-like_sf"/>
</dbReference>
<dbReference type="Proteomes" id="UP001172708">
    <property type="component" value="Unassembled WGS sequence"/>
</dbReference>